<dbReference type="InterPro" id="IPR011006">
    <property type="entry name" value="CheY-like_superfamily"/>
</dbReference>
<keyword evidence="4" id="KW-0597">Phosphoprotein</keyword>
<dbReference type="InterPro" id="IPR009057">
    <property type="entry name" value="Homeodomain-like_sf"/>
</dbReference>
<organism evidence="7 8">
    <name type="scientific">Selenomonas noxia F0398</name>
    <dbReference type="NCBI Taxonomy" id="702437"/>
    <lineage>
        <taxon>Bacteria</taxon>
        <taxon>Bacillati</taxon>
        <taxon>Bacillota</taxon>
        <taxon>Negativicutes</taxon>
        <taxon>Selenomonadales</taxon>
        <taxon>Selenomonadaceae</taxon>
        <taxon>Selenomonas</taxon>
    </lineage>
</organism>
<evidence type="ECO:0000256" key="1">
    <source>
        <dbReference type="ARBA" id="ARBA00023015"/>
    </source>
</evidence>
<evidence type="ECO:0000313" key="8">
    <source>
        <dbReference type="Proteomes" id="UP000003175"/>
    </source>
</evidence>
<reference evidence="7 8" key="1">
    <citation type="submission" date="2011-08" db="EMBL/GenBank/DDBJ databases">
        <title>The Genome Sequence of Selenomonas noxia F0398.</title>
        <authorList>
            <consortium name="The Broad Institute Genome Sequencing Platform"/>
            <person name="Earl A."/>
            <person name="Ward D."/>
            <person name="Feldgarden M."/>
            <person name="Gevers D."/>
            <person name="Izard J."/>
            <person name="Ganesan A."/>
            <person name="Blanton J.M."/>
            <person name="Baranova O.V."/>
            <person name="Tanner A.C."/>
            <person name="Dewhirst F.E."/>
            <person name="Young S.K."/>
            <person name="Zeng Q."/>
            <person name="Gargeya S."/>
            <person name="Fitzgerald M."/>
            <person name="Haas B."/>
            <person name="Abouelleil A."/>
            <person name="Alvarado L."/>
            <person name="Arachchi H.M."/>
            <person name="Berlin A."/>
            <person name="Brown A."/>
            <person name="Chapman S.B."/>
            <person name="Chen Z."/>
            <person name="Dunbar C."/>
            <person name="Freedman E."/>
            <person name="Gearin G."/>
            <person name="Gellesch M."/>
            <person name="Goldberg J."/>
            <person name="Griggs A."/>
            <person name="Gujja S."/>
            <person name="Heiman D."/>
            <person name="Howarth C."/>
            <person name="Larson L."/>
            <person name="Lui A."/>
            <person name="MacDonald P.J.P."/>
            <person name="Montmayeur A."/>
            <person name="Murphy C."/>
            <person name="Neiman D."/>
            <person name="Pearson M."/>
            <person name="Priest M."/>
            <person name="Roberts A."/>
            <person name="Saif S."/>
            <person name="Shea T."/>
            <person name="Shenoy N."/>
            <person name="Sisk P."/>
            <person name="Stolte C."/>
            <person name="Sykes S."/>
            <person name="Wortman J."/>
            <person name="Nusbaum C."/>
            <person name="Birren B."/>
        </authorList>
    </citation>
    <scope>NUCLEOTIDE SEQUENCE [LARGE SCALE GENOMIC DNA]</scope>
    <source>
        <strain evidence="7 8">F0398</strain>
    </source>
</reference>
<dbReference type="SUPFAM" id="SSF46689">
    <property type="entry name" value="Homeodomain-like"/>
    <property type="match status" value="2"/>
</dbReference>
<dbReference type="SUPFAM" id="SSF52172">
    <property type="entry name" value="CheY-like"/>
    <property type="match status" value="1"/>
</dbReference>
<keyword evidence="3" id="KW-0804">Transcription</keyword>
<dbReference type="PROSITE" id="PS00041">
    <property type="entry name" value="HTH_ARAC_FAMILY_1"/>
    <property type="match status" value="1"/>
</dbReference>
<dbReference type="InterPro" id="IPR001789">
    <property type="entry name" value="Sig_transdc_resp-reg_receiver"/>
</dbReference>
<gene>
    <name evidence="7" type="ORF">HMPREF9432_01802</name>
</gene>
<dbReference type="InterPro" id="IPR020449">
    <property type="entry name" value="Tscrpt_reg_AraC-type_HTH"/>
</dbReference>
<dbReference type="SMART" id="SM00448">
    <property type="entry name" value="REC"/>
    <property type="match status" value="1"/>
</dbReference>
<evidence type="ECO:0000259" key="6">
    <source>
        <dbReference type="PROSITE" id="PS50110"/>
    </source>
</evidence>
<evidence type="ECO:0000256" key="4">
    <source>
        <dbReference type="PROSITE-ProRule" id="PRU00169"/>
    </source>
</evidence>
<dbReference type="InterPro" id="IPR018060">
    <property type="entry name" value="HTH_AraC"/>
</dbReference>
<dbReference type="PROSITE" id="PS50110">
    <property type="entry name" value="RESPONSE_REGULATORY"/>
    <property type="match status" value="1"/>
</dbReference>
<protein>
    <submittedName>
        <fullName evidence="7">Uncharacterized protein</fullName>
    </submittedName>
</protein>
<evidence type="ECO:0000256" key="2">
    <source>
        <dbReference type="ARBA" id="ARBA00023125"/>
    </source>
</evidence>
<dbReference type="InterPro" id="IPR018062">
    <property type="entry name" value="HTH_AraC-typ_CS"/>
</dbReference>
<keyword evidence="1" id="KW-0805">Transcription regulation</keyword>
<dbReference type="EMBL" id="ADGH01000018">
    <property type="protein sequence ID" value="EHG23526.1"/>
    <property type="molecule type" value="Genomic_DNA"/>
</dbReference>
<comment type="caution">
    <text evidence="7">The sequence shown here is derived from an EMBL/GenBank/DDBJ whole genome shotgun (WGS) entry which is preliminary data.</text>
</comment>
<name>A0ABN0DN43_9FIRM</name>
<dbReference type="Proteomes" id="UP000003175">
    <property type="component" value="Unassembled WGS sequence"/>
</dbReference>
<dbReference type="Gene3D" id="1.10.10.60">
    <property type="entry name" value="Homeodomain-like"/>
    <property type="match status" value="2"/>
</dbReference>
<proteinExistence type="predicted"/>
<evidence type="ECO:0000256" key="3">
    <source>
        <dbReference type="ARBA" id="ARBA00023163"/>
    </source>
</evidence>
<dbReference type="PRINTS" id="PR00032">
    <property type="entry name" value="HTHARAC"/>
</dbReference>
<dbReference type="Pfam" id="PF12833">
    <property type="entry name" value="HTH_18"/>
    <property type="match status" value="1"/>
</dbReference>
<feature type="modified residue" description="4-aspartylphosphate" evidence="4">
    <location>
        <position position="55"/>
    </location>
</feature>
<dbReference type="CDD" id="cd17536">
    <property type="entry name" value="REC_YesN-like"/>
    <property type="match status" value="1"/>
</dbReference>
<evidence type="ECO:0000313" key="7">
    <source>
        <dbReference type="EMBL" id="EHG23526.1"/>
    </source>
</evidence>
<dbReference type="Gene3D" id="3.40.50.2300">
    <property type="match status" value="1"/>
</dbReference>
<dbReference type="PANTHER" id="PTHR43280:SF2">
    <property type="entry name" value="HTH-TYPE TRANSCRIPTIONAL REGULATOR EXSA"/>
    <property type="match status" value="1"/>
</dbReference>
<dbReference type="SMART" id="SM00342">
    <property type="entry name" value="HTH_ARAC"/>
    <property type="match status" value="1"/>
</dbReference>
<keyword evidence="8" id="KW-1185">Reference proteome</keyword>
<dbReference type="Pfam" id="PF00072">
    <property type="entry name" value="Response_reg"/>
    <property type="match status" value="1"/>
</dbReference>
<dbReference type="RefSeq" id="WP_006696989.1">
    <property type="nucleotide sequence ID" value="NZ_JH376861.1"/>
</dbReference>
<feature type="domain" description="Response regulatory" evidence="6">
    <location>
        <begin position="3"/>
        <end position="119"/>
    </location>
</feature>
<accession>A0ABN0DN43</accession>
<feature type="domain" description="HTH araC/xylS-type" evidence="5">
    <location>
        <begin position="155"/>
        <end position="252"/>
    </location>
</feature>
<dbReference type="PANTHER" id="PTHR43280">
    <property type="entry name" value="ARAC-FAMILY TRANSCRIPTIONAL REGULATOR"/>
    <property type="match status" value="1"/>
</dbReference>
<keyword evidence="2" id="KW-0238">DNA-binding</keyword>
<evidence type="ECO:0000259" key="5">
    <source>
        <dbReference type="PROSITE" id="PS01124"/>
    </source>
</evidence>
<dbReference type="PROSITE" id="PS01124">
    <property type="entry name" value="HTH_ARAC_FAMILY_2"/>
    <property type="match status" value="1"/>
</dbReference>
<sequence length="255" mass="28739">MIKVLVIDDEPMQRQGIVRLTPWGDFGAEVIGAAGSGMEGILLAREHRPDVLIVDIKMPGLSGLDVIARLREELEAEYIILSGYGEFEYAQRAIALGVCAYLLKPIDDEDLAAAVKLAAAHIDERRRRLRGASAVQESSGSLHLPQEEPIRGYLLHAMRHMEEHMAEPITAREVAEGLGLSVSYLHKLFARCGTSFSAYLTDCRLRRARRMLRESDERIYTVAAACGYQDTRYFSKIFQKHMGIKPTEYRYEKNL</sequence>